<organism evidence="1 2">
    <name type="scientific">Punica granatum</name>
    <name type="common">Pomegranate</name>
    <dbReference type="NCBI Taxonomy" id="22663"/>
    <lineage>
        <taxon>Eukaryota</taxon>
        <taxon>Viridiplantae</taxon>
        <taxon>Streptophyta</taxon>
        <taxon>Embryophyta</taxon>
        <taxon>Tracheophyta</taxon>
        <taxon>Spermatophyta</taxon>
        <taxon>Magnoliopsida</taxon>
        <taxon>eudicotyledons</taxon>
        <taxon>Gunneridae</taxon>
        <taxon>Pentapetalae</taxon>
        <taxon>rosids</taxon>
        <taxon>malvids</taxon>
        <taxon>Myrtales</taxon>
        <taxon>Lythraceae</taxon>
        <taxon>Punica</taxon>
    </lineage>
</organism>
<gene>
    <name evidence="1" type="ORF">CRG98_009218</name>
</gene>
<comment type="caution">
    <text evidence="1">The sequence shown here is derived from an EMBL/GenBank/DDBJ whole genome shotgun (WGS) entry which is preliminary data.</text>
</comment>
<dbReference type="AlphaFoldDB" id="A0A2I0KPC0"/>
<proteinExistence type="predicted"/>
<protein>
    <submittedName>
        <fullName evidence="1">Uncharacterized protein</fullName>
    </submittedName>
</protein>
<reference evidence="1 2" key="1">
    <citation type="submission" date="2017-11" db="EMBL/GenBank/DDBJ databases">
        <title>De-novo sequencing of pomegranate (Punica granatum L.) genome.</title>
        <authorList>
            <person name="Akparov Z."/>
            <person name="Amiraslanov A."/>
            <person name="Hajiyeva S."/>
            <person name="Abbasov M."/>
            <person name="Kaur K."/>
            <person name="Hamwieh A."/>
            <person name="Solovyev V."/>
            <person name="Salamov A."/>
            <person name="Braich B."/>
            <person name="Kosarev P."/>
            <person name="Mahmoud A."/>
            <person name="Hajiyev E."/>
            <person name="Babayeva S."/>
            <person name="Izzatullayeva V."/>
            <person name="Mammadov A."/>
            <person name="Mammadov A."/>
            <person name="Sharifova S."/>
            <person name="Ojaghi J."/>
            <person name="Eynullazada K."/>
            <person name="Bayramov B."/>
            <person name="Abdulazimova A."/>
            <person name="Shahmuradov I."/>
        </authorList>
    </citation>
    <scope>NUCLEOTIDE SEQUENCE [LARGE SCALE GENOMIC DNA]</scope>
    <source>
        <strain evidence="2">cv. AG2017</strain>
        <tissue evidence="1">Leaf</tissue>
    </source>
</reference>
<keyword evidence="2" id="KW-1185">Reference proteome</keyword>
<dbReference type="STRING" id="22663.A0A2I0KPC0"/>
<dbReference type="Proteomes" id="UP000233551">
    <property type="component" value="Unassembled WGS sequence"/>
</dbReference>
<sequence>MGLKVLGESRIEKLRSSMMVPASRSRMKLWMIRATTTVLLWTCVVQLTALGETWGPRVLKGWPSCLTQEAAVLDEKVSDVPARVLPPK</sequence>
<evidence type="ECO:0000313" key="2">
    <source>
        <dbReference type="Proteomes" id="UP000233551"/>
    </source>
</evidence>
<accession>A0A2I0KPC0</accession>
<dbReference type="EMBL" id="PGOL01000459">
    <property type="protein sequence ID" value="PKI70338.1"/>
    <property type="molecule type" value="Genomic_DNA"/>
</dbReference>
<evidence type="ECO:0000313" key="1">
    <source>
        <dbReference type="EMBL" id="PKI70338.1"/>
    </source>
</evidence>
<name>A0A2I0KPC0_PUNGR</name>
<feature type="non-terminal residue" evidence="1">
    <location>
        <position position="88"/>
    </location>
</feature>